<keyword evidence="1" id="KW-1133">Transmembrane helix</keyword>
<accession>A0ABM1NGA1</accession>
<keyword evidence="1" id="KW-0812">Transmembrane</keyword>
<dbReference type="GeneID" id="108568995"/>
<organism evidence="2 3">
    <name type="scientific">Nicrophorus vespilloides</name>
    <name type="common">Boreal carrion beetle</name>
    <dbReference type="NCBI Taxonomy" id="110193"/>
    <lineage>
        <taxon>Eukaryota</taxon>
        <taxon>Metazoa</taxon>
        <taxon>Ecdysozoa</taxon>
        <taxon>Arthropoda</taxon>
        <taxon>Hexapoda</taxon>
        <taxon>Insecta</taxon>
        <taxon>Pterygota</taxon>
        <taxon>Neoptera</taxon>
        <taxon>Endopterygota</taxon>
        <taxon>Coleoptera</taxon>
        <taxon>Polyphaga</taxon>
        <taxon>Staphyliniformia</taxon>
        <taxon>Silphidae</taxon>
        <taxon>Nicrophorinae</taxon>
        <taxon>Nicrophorus</taxon>
    </lineage>
</organism>
<name>A0ABM1NGA1_NICVS</name>
<evidence type="ECO:0000313" key="2">
    <source>
        <dbReference type="Proteomes" id="UP000695000"/>
    </source>
</evidence>
<keyword evidence="1" id="KW-0472">Membrane</keyword>
<evidence type="ECO:0000256" key="1">
    <source>
        <dbReference type="SAM" id="Phobius"/>
    </source>
</evidence>
<sequence length="311" mass="36229">MSSLKQIEEDLKLFHEYCVTNNLSRDEIAEICKPLRTPMKFRSAIYLVLFITALYYLSYIETVSWHLTAIGRILMIKLLPFYDWQLLKNERCLIPKTTMKSSKECYFCETTTAIPFTTSFKSLQDQYIDLNMPVVLKLNESKYNSSDEMIKDIFEIETYADSSPCKLATNLKRRDNVQDLLEATLGYDQYFMHFQNCDFYAVKAFREIVSRPRFLPAETAPIQYSWILLSKHYESGKFKPIDLKDTLAVVLQMVGSNLFNLIPIDCEQDCDPLQIELIENEALILTSSWDLEYRTLDNGDVDNLAVILETH</sequence>
<feature type="transmembrane region" description="Helical" evidence="1">
    <location>
        <begin position="43"/>
        <end position="59"/>
    </location>
</feature>
<proteinExistence type="predicted"/>
<dbReference type="Proteomes" id="UP000695000">
    <property type="component" value="Unplaced"/>
</dbReference>
<gene>
    <name evidence="3" type="primary">LOC108568995</name>
</gene>
<dbReference type="RefSeq" id="XP_017785851.1">
    <property type="nucleotide sequence ID" value="XM_017930362.1"/>
</dbReference>
<reference evidence="3" key="1">
    <citation type="submission" date="2025-08" db="UniProtKB">
        <authorList>
            <consortium name="RefSeq"/>
        </authorList>
    </citation>
    <scope>IDENTIFICATION</scope>
    <source>
        <tissue evidence="3">Whole Larva</tissue>
    </source>
</reference>
<protein>
    <submittedName>
        <fullName evidence="3">Uncharacterized protein LOC108568995</fullName>
    </submittedName>
</protein>
<keyword evidence="2" id="KW-1185">Reference proteome</keyword>
<evidence type="ECO:0000313" key="3">
    <source>
        <dbReference type="RefSeq" id="XP_017785851.1"/>
    </source>
</evidence>